<accession>A0AAV4MVJ5</accession>
<dbReference type="Proteomes" id="UP001054945">
    <property type="component" value="Unassembled WGS sequence"/>
</dbReference>
<gene>
    <name evidence="1" type="ORF">CEXT_182551</name>
</gene>
<proteinExistence type="predicted"/>
<evidence type="ECO:0000313" key="2">
    <source>
        <dbReference type="Proteomes" id="UP001054945"/>
    </source>
</evidence>
<evidence type="ECO:0000313" key="1">
    <source>
        <dbReference type="EMBL" id="GIX76408.1"/>
    </source>
</evidence>
<protein>
    <submittedName>
        <fullName evidence="1">Uncharacterized protein</fullName>
    </submittedName>
</protein>
<dbReference type="AlphaFoldDB" id="A0AAV4MVJ5"/>
<dbReference type="EMBL" id="BPLR01020249">
    <property type="protein sequence ID" value="GIX76408.1"/>
    <property type="molecule type" value="Genomic_DNA"/>
</dbReference>
<reference evidence="1 2" key="1">
    <citation type="submission" date="2021-06" db="EMBL/GenBank/DDBJ databases">
        <title>Caerostris extrusa draft genome.</title>
        <authorList>
            <person name="Kono N."/>
            <person name="Arakawa K."/>
        </authorList>
    </citation>
    <scope>NUCLEOTIDE SEQUENCE [LARGE SCALE GENOMIC DNA]</scope>
</reference>
<sequence>MRAGPGAEMRTRISKYLLEDSADHRFPFFPGRNRVRYCGFPYFEKLGISKGISFRYRNNATQKSNATATATPGSNHKYCRGSAEFEIRFPLPSPKRAIENLTAGFAMNYSLGDLLLHNIRPREKTS</sequence>
<organism evidence="1 2">
    <name type="scientific">Caerostris extrusa</name>
    <name type="common">Bark spider</name>
    <name type="synonym">Caerostris bankana</name>
    <dbReference type="NCBI Taxonomy" id="172846"/>
    <lineage>
        <taxon>Eukaryota</taxon>
        <taxon>Metazoa</taxon>
        <taxon>Ecdysozoa</taxon>
        <taxon>Arthropoda</taxon>
        <taxon>Chelicerata</taxon>
        <taxon>Arachnida</taxon>
        <taxon>Araneae</taxon>
        <taxon>Araneomorphae</taxon>
        <taxon>Entelegynae</taxon>
        <taxon>Araneoidea</taxon>
        <taxon>Araneidae</taxon>
        <taxon>Caerostris</taxon>
    </lineage>
</organism>
<name>A0AAV4MVJ5_CAEEX</name>
<comment type="caution">
    <text evidence="1">The sequence shown here is derived from an EMBL/GenBank/DDBJ whole genome shotgun (WGS) entry which is preliminary data.</text>
</comment>
<keyword evidence="2" id="KW-1185">Reference proteome</keyword>